<organism evidence="1">
    <name type="scientific">Anguilla anguilla</name>
    <name type="common">European freshwater eel</name>
    <name type="synonym">Muraena anguilla</name>
    <dbReference type="NCBI Taxonomy" id="7936"/>
    <lineage>
        <taxon>Eukaryota</taxon>
        <taxon>Metazoa</taxon>
        <taxon>Chordata</taxon>
        <taxon>Craniata</taxon>
        <taxon>Vertebrata</taxon>
        <taxon>Euteleostomi</taxon>
        <taxon>Actinopterygii</taxon>
        <taxon>Neopterygii</taxon>
        <taxon>Teleostei</taxon>
        <taxon>Anguilliformes</taxon>
        <taxon>Anguillidae</taxon>
        <taxon>Anguilla</taxon>
    </lineage>
</organism>
<evidence type="ECO:0000313" key="1">
    <source>
        <dbReference type="EMBL" id="JAH29556.1"/>
    </source>
</evidence>
<dbReference type="AlphaFoldDB" id="A0A0E9RK71"/>
<protein>
    <submittedName>
        <fullName evidence="1">Uncharacterized protein</fullName>
    </submittedName>
</protein>
<name>A0A0E9RK71_ANGAN</name>
<sequence>MFALFRCTILNILLFRQMKMTGCLSYLGLQYLQWRGGESLHPKSALQILNQMIQIFITVLLFLPETSLCRLHSVQMAIAYWYKRLVGRLLQTVLV</sequence>
<accession>A0A0E9RK71</accession>
<reference evidence="1" key="1">
    <citation type="submission" date="2014-11" db="EMBL/GenBank/DDBJ databases">
        <authorList>
            <person name="Amaro Gonzalez C."/>
        </authorList>
    </citation>
    <scope>NUCLEOTIDE SEQUENCE</scope>
</reference>
<reference evidence="1" key="2">
    <citation type="journal article" date="2015" name="Fish Shellfish Immunol.">
        <title>Early steps in the European eel (Anguilla anguilla)-Vibrio vulnificus interaction in the gills: Role of the RtxA13 toxin.</title>
        <authorList>
            <person name="Callol A."/>
            <person name="Pajuelo D."/>
            <person name="Ebbesson L."/>
            <person name="Teles M."/>
            <person name="MacKenzie S."/>
            <person name="Amaro C."/>
        </authorList>
    </citation>
    <scope>NUCLEOTIDE SEQUENCE</scope>
</reference>
<proteinExistence type="predicted"/>
<dbReference type="EMBL" id="GBXM01079021">
    <property type="protein sequence ID" value="JAH29556.1"/>
    <property type="molecule type" value="Transcribed_RNA"/>
</dbReference>